<feature type="transmembrane region" description="Helical" evidence="1">
    <location>
        <begin position="12"/>
        <end position="33"/>
    </location>
</feature>
<keyword evidence="1" id="KW-1133">Transmembrane helix</keyword>
<dbReference type="AlphaFoldDB" id="A0A6P4IZU8"/>
<sequence>MMLQQPEAPQKGLAVPTYGVTIVMLIIGQMQVIAVIEIKTFNELLGTRYGLSLAQFFVSFLTIQLYGFFYRIIVSKPKWVRFLAGAWTYQINTISIMKPTKRAPYFCLLISAAITLLIMVISVTYGHIAINHKRGLFISRHNVILWSERIFVLTCFGIIVTAEMKRTMVELPCMIIYTCLSNVFVIVFGASVRRPHFYHDDAPGDYILIGQLYYLNFFALYMSYVWTLDMILEVSEWKMSNRAIVSLFYSEWTPGTGRHD</sequence>
<feature type="transmembrane region" description="Helical" evidence="1">
    <location>
        <begin position="174"/>
        <end position="192"/>
    </location>
</feature>
<evidence type="ECO:0000313" key="3">
    <source>
        <dbReference type="RefSeq" id="XP_017034622.1"/>
    </source>
</evidence>
<reference evidence="3" key="1">
    <citation type="submission" date="2025-08" db="UniProtKB">
        <authorList>
            <consortium name="RefSeq"/>
        </authorList>
    </citation>
    <scope>IDENTIFICATION</scope>
    <source>
        <strain evidence="3">14028-0561.14</strain>
        <tissue evidence="3">Whole fly</tissue>
    </source>
</reference>
<evidence type="ECO:0000313" key="2">
    <source>
        <dbReference type="Proteomes" id="UP001652661"/>
    </source>
</evidence>
<feature type="transmembrane region" description="Helical" evidence="1">
    <location>
        <begin position="212"/>
        <end position="232"/>
    </location>
</feature>
<keyword evidence="1" id="KW-0812">Transmembrane</keyword>
<keyword evidence="2" id="KW-1185">Reference proteome</keyword>
<proteinExistence type="predicted"/>
<protein>
    <submittedName>
        <fullName evidence="3">Uncharacterized protein isoform X1</fullName>
    </submittedName>
</protein>
<feature type="transmembrane region" description="Helical" evidence="1">
    <location>
        <begin position="53"/>
        <end position="73"/>
    </location>
</feature>
<gene>
    <name evidence="3" type="primary">LOC108083386</name>
</gene>
<dbReference type="Proteomes" id="UP001652661">
    <property type="component" value="Chromosome X"/>
</dbReference>
<dbReference type="RefSeq" id="XP_017034622.1">
    <property type="nucleotide sequence ID" value="XM_017179133.3"/>
</dbReference>
<feature type="transmembrane region" description="Helical" evidence="1">
    <location>
        <begin position="105"/>
        <end position="128"/>
    </location>
</feature>
<evidence type="ECO:0000256" key="1">
    <source>
        <dbReference type="SAM" id="Phobius"/>
    </source>
</evidence>
<name>A0A6P4IZU8_DROKI</name>
<dbReference type="GeneID" id="108083386"/>
<feature type="transmembrane region" description="Helical" evidence="1">
    <location>
        <begin position="143"/>
        <end position="162"/>
    </location>
</feature>
<keyword evidence="1" id="KW-0472">Membrane</keyword>
<organism evidence="2 3">
    <name type="scientific">Drosophila kikkawai</name>
    <name type="common">Fruit fly</name>
    <dbReference type="NCBI Taxonomy" id="30033"/>
    <lineage>
        <taxon>Eukaryota</taxon>
        <taxon>Metazoa</taxon>
        <taxon>Ecdysozoa</taxon>
        <taxon>Arthropoda</taxon>
        <taxon>Hexapoda</taxon>
        <taxon>Insecta</taxon>
        <taxon>Pterygota</taxon>
        <taxon>Neoptera</taxon>
        <taxon>Endopterygota</taxon>
        <taxon>Diptera</taxon>
        <taxon>Brachycera</taxon>
        <taxon>Muscomorpha</taxon>
        <taxon>Ephydroidea</taxon>
        <taxon>Drosophilidae</taxon>
        <taxon>Drosophila</taxon>
        <taxon>Sophophora</taxon>
    </lineage>
</organism>
<accession>A0A6P4IZU8</accession>
<dbReference type="OrthoDB" id="7882750at2759"/>